<reference evidence="2 3" key="1">
    <citation type="submission" date="2015-09" db="EMBL/GenBank/DDBJ databases">
        <authorList>
            <consortium name="Pathogen Informatics"/>
        </authorList>
    </citation>
    <scope>NUCLEOTIDE SEQUENCE [LARGE SCALE GENOMIC DNA]</scope>
    <source>
        <strain evidence="2 3">2789STDY5834856</strain>
    </source>
</reference>
<protein>
    <submittedName>
        <fullName evidence="2">ABC transporter permease</fullName>
    </submittedName>
</protein>
<keyword evidence="1" id="KW-0812">Transmembrane</keyword>
<dbReference type="EMBL" id="CYZX01000004">
    <property type="protein sequence ID" value="CUO03042.1"/>
    <property type="molecule type" value="Genomic_DNA"/>
</dbReference>
<gene>
    <name evidence="2" type="ORF">ERS852471_00846</name>
</gene>
<feature type="transmembrane region" description="Helical" evidence="1">
    <location>
        <begin position="229"/>
        <end position="251"/>
    </location>
</feature>
<dbReference type="PANTHER" id="PTHR36833">
    <property type="entry name" value="SLR0610 PROTEIN-RELATED"/>
    <property type="match status" value="1"/>
</dbReference>
<dbReference type="PANTHER" id="PTHR36833:SF1">
    <property type="entry name" value="INTEGRAL MEMBRANE TRANSPORT PROTEIN"/>
    <property type="match status" value="1"/>
</dbReference>
<proteinExistence type="predicted"/>
<evidence type="ECO:0000256" key="1">
    <source>
        <dbReference type="SAM" id="Phobius"/>
    </source>
</evidence>
<dbReference type="RefSeq" id="WP_055264242.1">
    <property type="nucleotide sequence ID" value="NZ_CABIXQ010000004.1"/>
</dbReference>
<feature type="transmembrane region" description="Helical" evidence="1">
    <location>
        <begin position="26"/>
        <end position="51"/>
    </location>
</feature>
<dbReference type="Proteomes" id="UP000095594">
    <property type="component" value="Unassembled WGS sequence"/>
</dbReference>
<evidence type="ECO:0000313" key="2">
    <source>
        <dbReference type="EMBL" id="CUO03042.1"/>
    </source>
</evidence>
<name>A0A174BPN8_9CLOT</name>
<feature type="transmembrane region" description="Helical" evidence="1">
    <location>
        <begin position="146"/>
        <end position="174"/>
    </location>
</feature>
<organism evidence="2 3">
    <name type="scientific">Clostridium disporicum</name>
    <dbReference type="NCBI Taxonomy" id="84024"/>
    <lineage>
        <taxon>Bacteria</taxon>
        <taxon>Bacillati</taxon>
        <taxon>Bacillota</taxon>
        <taxon>Clostridia</taxon>
        <taxon>Eubacteriales</taxon>
        <taxon>Clostridiaceae</taxon>
        <taxon>Clostridium</taxon>
    </lineage>
</organism>
<feature type="transmembrane region" description="Helical" evidence="1">
    <location>
        <begin position="195"/>
        <end position="217"/>
    </location>
</feature>
<keyword evidence="1" id="KW-1133">Transmembrane helix</keyword>
<dbReference type="Pfam" id="PF06182">
    <property type="entry name" value="ABC2_membrane_6"/>
    <property type="match status" value="1"/>
</dbReference>
<sequence length="263" mass="30405">MKRHFKLYIRFLQQYIKTLMAYRADFILGLIGFILVQSVGVIFISLIFSAIPTLSGWSFYEILFIYGFAQIPRGIDHVFTDQLWIFSWKTIAQGEFDRYLVRPLNPLFQVIVEKFQPDGFGEIIIGTMLLITSWSKLSIEVTFGKIIALIFMILCATVIYTAIKLAVTSITFWVKFAQSYMFMVYQLSSFVKYPINIYPSWIRTTLTFIIPFAFTGYYPGAYLLGRGSFFQGVIMTFLISMLSILVAYRIWLIGISRYESTGS</sequence>
<dbReference type="InterPro" id="IPR010390">
    <property type="entry name" value="ABC-2_transporter-like"/>
</dbReference>
<dbReference type="OrthoDB" id="9788195at2"/>
<evidence type="ECO:0000313" key="3">
    <source>
        <dbReference type="Proteomes" id="UP000095594"/>
    </source>
</evidence>
<dbReference type="AlphaFoldDB" id="A0A174BPN8"/>
<accession>A0A174BPN8</accession>
<keyword evidence="1" id="KW-0472">Membrane</keyword>